<name>A0A414NZU7_9FIRM</name>
<comment type="similarity">
    <text evidence="1 6">Belongs to the XseB family.</text>
</comment>
<keyword evidence="5 6" id="KW-0269">Exonuclease</keyword>
<sequence length="80" mass="8933">MPRKKELSFEESLEKLEGIVKEMEGGDLTLKDLMSHYSEGVGLAKNCMSALERAEQTMDLLVKEEEATGKVEESKLDIEG</sequence>
<dbReference type="GO" id="GO:0008855">
    <property type="term" value="F:exodeoxyribonuclease VII activity"/>
    <property type="evidence" value="ECO:0007669"/>
    <property type="project" value="UniProtKB-UniRule"/>
</dbReference>
<dbReference type="NCBIfam" id="TIGR01280">
    <property type="entry name" value="xseB"/>
    <property type="match status" value="1"/>
</dbReference>
<evidence type="ECO:0000256" key="2">
    <source>
        <dbReference type="ARBA" id="ARBA00022490"/>
    </source>
</evidence>
<evidence type="ECO:0000256" key="4">
    <source>
        <dbReference type="ARBA" id="ARBA00022801"/>
    </source>
</evidence>
<keyword evidence="2 6" id="KW-0963">Cytoplasm</keyword>
<dbReference type="Gene3D" id="1.10.287.1040">
    <property type="entry name" value="Exonuclease VII, small subunit"/>
    <property type="match status" value="1"/>
</dbReference>
<evidence type="ECO:0000313" key="8">
    <source>
        <dbReference type="Proteomes" id="UP000283442"/>
    </source>
</evidence>
<evidence type="ECO:0000256" key="3">
    <source>
        <dbReference type="ARBA" id="ARBA00022722"/>
    </source>
</evidence>
<dbReference type="RefSeq" id="WP_005839649.1">
    <property type="nucleotide sequence ID" value="NZ_CABKNT010000006.1"/>
</dbReference>
<dbReference type="PANTHER" id="PTHR34137">
    <property type="entry name" value="EXODEOXYRIBONUCLEASE 7 SMALL SUBUNIT"/>
    <property type="match status" value="1"/>
</dbReference>
<dbReference type="InterPro" id="IPR037004">
    <property type="entry name" value="Exonuc_VII_ssu_sf"/>
</dbReference>
<keyword evidence="4 6" id="KW-0378">Hydrolase</keyword>
<dbReference type="GeneID" id="93480704"/>
<accession>A0A414NZU7</accession>
<dbReference type="GO" id="GO:0009318">
    <property type="term" value="C:exodeoxyribonuclease VII complex"/>
    <property type="evidence" value="ECO:0007669"/>
    <property type="project" value="UniProtKB-UniRule"/>
</dbReference>
<comment type="subunit">
    <text evidence="6">Heterooligomer composed of large and small subunits.</text>
</comment>
<dbReference type="Proteomes" id="UP000283442">
    <property type="component" value="Unassembled WGS sequence"/>
</dbReference>
<dbReference type="EC" id="3.1.11.6" evidence="6"/>
<comment type="caution">
    <text evidence="7">The sequence shown here is derived from an EMBL/GenBank/DDBJ whole genome shotgun (WGS) entry which is preliminary data.</text>
</comment>
<reference evidence="7 8" key="1">
    <citation type="submission" date="2018-08" db="EMBL/GenBank/DDBJ databases">
        <title>A genome reference for cultivated species of the human gut microbiota.</title>
        <authorList>
            <person name="Zou Y."/>
            <person name="Xue W."/>
            <person name="Luo G."/>
        </authorList>
    </citation>
    <scope>NUCLEOTIDE SEQUENCE [LARGE SCALE GENOMIC DNA]</scope>
    <source>
        <strain evidence="7 8">AM25-21AC</strain>
    </source>
</reference>
<gene>
    <name evidence="6 7" type="primary">xseB</name>
    <name evidence="7" type="ORF">DW674_01065</name>
</gene>
<dbReference type="GO" id="GO:0005829">
    <property type="term" value="C:cytosol"/>
    <property type="evidence" value="ECO:0007669"/>
    <property type="project" value="TreeGrafter"/>
</dbReference>
<dbReference type="Pfam" id="PF02609">
    <property type="entry name" value="Exonuc_VII_S"/>
    <property type="match status" value="1"/>
</dbReference>
<proteinExistence type="inferred from homology"/>
<keyword evidence="3 6" id="KW-0540">Nuclease</keyword>
<dbReference type="OrthoDB" id="9798666at2"/>
<organism evidence="7 8">
    <name type="scientific">Mitsuokella multacida</name>
    <dbReference type="NCBI Taxonomy" id="52226"/>
    <lineage>
        <taxon>Bacteria</taxon>
        <taxon>Bacillati</taxon>
        <taxon>Bacillota</taxon>
        <taxon>Negativicutes</taxon>
        <taxon>Selenomonadales</taxon>
        <taxon>Selenomonadaceae</taxon>
        <taxon>Mitsuokella</taxon>
    </lineage>
</organism>
<comment type="catalytic activity">
    <reaction evidence="6">
        <text>Exonucleolytic cleavage in either 5'- to 3'- or 3'- to 5'-direction to yield nucleoside 5'-phosphates.</text>
        <dbReference type="EC" id="3.1.11.6"/>
    </reaction>
</comment>
<dbReference type="EMBL" id="QRHE01000001">
    <property type="protein sequence ID" value="RHF53483.1"/>
    <property type="molecule type" value="Genomic_DNA"/>
</dbReference>
<dbReference type="PANTHER" id="PTHR34137:SF1">
    <property type="entry name" value="EXODEOXYRIBONUCLEASE 7 SMALL SUBUNIT"/>
    <property type="match status" value="1"/>
</dbReference>
<comment type="function">
    <text evidence="6">Bidirectionally degrades single-stranded DNA into large acid-insoluble oligonucleotides, which are then degraded further into small acid-soluble oligonucleotides.</text>
</comment>
<evidence type="ECO:0000256" key="5">
    <source>
        <dbReference type="ARBA" id="ARBA00022839"/>
    </source>
</evidence>
<protein>
    <recommendedName>
        <fullName evidence="6">Exodeoxyribonuclease 7 small subunit</fullName>
        <ecNumber evidence="6">3.1.11.6</ecNumber>
    </recommendedName>
    <alternativeName>
        <fullName evidence="6">Exodeoxyribonuclease VII small subunit</fullName>
        <shortName evidence="6">Exonuclease VII small subunit</shortName>
    </alternativeName>
</protein>
<dbReference type="SUPFAM" id="SSF116842">
    <property type="entry name" value="XseB-like"/>
    <property type="match status" value="1"/>
</dbReference>
<dbReference type="AlphaFoldDB" id="A0A414NZU7"/>
<evidence type="ECO:0000313" key="7">
    <source>
        <dbReference type="EMBL" id="RHF53483.1"/>
    </source>
</evidence>
<evidence type="ECO:0000256" key="6">
    <source>
        <dbReference type="HAMAP-Rule" id="MF_00337"/>
    </source>
</evidence>
<dbReference type="GO" id="GO:0006308">
    <property type="term" value="P:DNA catabolic process"/>
    <property type="evidence" value="ECO:0007669"/>
    <property type="project" value="UniProtKB-UniRule"/>
</dbReference>
<comment type="subcellular location">
    <subcellularLocation>
        <location evidence="6">Cytoplasm</location>
    </subcellularLocation>
</comment>
<dbReference type="HAMAP" id="MF_00337">
    <property type="entry name" value="Exonuc_7_S"/>
    <property type="match status" value="1"/>
</dbReference>
<dbReference type="PIRSF" id="PIRSF006488">
    <property type="entry name" value="Exonuc_VII_S"/>
    <property type="match status" value="1"/>
</dbReference>
<evidence type="ECO:0000256" key="1">
    <source>
        <dbReference type="ARBA" id="ARBA00009998"/>
    </source>
</evidence>
<dbReference type="InterPro" id="IPR003761">
    <property type="entry name" value="Exonuc_VII_S"/>
</dbReference>